<dbReference type="InterPro" id="IPR013783">
    <property type="entry name" value="Ig-like_fold"/>
</dbReference>
<evidence type="ECO:0000259" key="3">
    <source>
        <dbReference type="Pfam" id="PF13240"/>
    </source>
</evidence>
<feature type="domain" description="GH29D-like beta-sandwich" evidence="4">
    <location>
        <begin position="278"/>
        <end position="341"/>
    </location>
</feature>
<comment type="caution">
    <text evidence="5">The sequence shown here is derived from an EMBL/GenBank/DDBJ whole genome shotgun (WGS) entry which is preliminary data.</text>
</comment>
<keyword evidence="2" id="KW-1133">Transmembrane helix</keyword>
<evidence type="ECO:0000259" key="4">
    <source>
        <dbReference type="Pfam" id="PF13290"/>
    </source>
</evidence>
<dbReference type="EMBL" id="VUMO01000005">
    <property type="protein sequence ID" value="MSS19706.1"/>
    <property type="molecule type" value="Genomic_DNA"/>
</dbReference>
<dbReference type="RefSeq" id="WP_154576114.1">
    <property type="nucleotide sequence ID" value="NZ_VUMO01000005.1"/>
</dbReference>
<protein>
    <submittedName>
        <fullName evidence="5">Zinc-ribbon domain-containing protein</fullName>
    </submittedName>
</protein>
<feature type="domain" description="Zinc-ribbon" evidence="3">
    <location>
        <begin position="7"/>
        <end position="29"/>
    </location>
</feature>
<proteinExistence type="predicted"/>
<keyword evidence="6" id="KW-1185">Reference proteome</keyword>
<accession>A0A7X2TAP4</accession>
<dbReference type="InterPro" id="IPR011990">
    <property type="entry name" value="TPR-like_helical_dom_sf"/>
</dbReference>
<keyword evidence="2" id="KW-0472">Membrane</keyword>
<organism evidence="5 6">
    <name type="scientific">Pseudoramibacter porci</name>
    <dbReference type="NCBI Taxonomy" id="2606631"/>
    <lineage>
        <taxon>Bacteria</taxon>
        <taxon>Bacillati</taxon>
        <taxon>Bacillota</taxon>
        <taxon>Clostridia</taxon>
        <taxon>Eubacteriales</taxon>
        <taxon>Eubacteriaceae</taxon>
        <taxon>Pseudoramibacter</taxon>
    </lineage>
</organism>
<dbReference type="InterPro" id="IPR059177">
    <property type="entry name" value="GH29D-like_dom"/>
</dbReference>
<name>A0A7X2TAP4_9FIRM</name>
<gene>
    <name evidence="5" type="ORF">FYJ52_04720</name>
</gene>
<dbReference type="AlphaFoldDB" id="A0A7X2TAP4"/>
<evidence type="ECO:0000256" key="1">
    <source>
        <dbReference type="SAM" id="MobiDB-lite"/>
    </source>
</evidence>
<feature type="region of interest" description="Disordered" evidence="1">
    <location>
        <begin position="24"/>
        <end position="50"/>
    </location>
</feature>
<reference evidence="5 6" key="1">
    <citation type="submission" date="2019-08" db="EMBL/GenBank/DDBJ databases">
        <title>In-depth cultivation of the pig gut microbiome towards novel bacterial diversity and tailored functional studies.</title>
        <authorList>
            <person name="Wylensek D."/>
            <person name="Hitch T.C.A."/>
            <person name="Clavel T."/>
        </authorList>
    </citation>
    <scope>NUCLEOTIDE SEQUENCE [LARGE SCALE GENOMIC DNA]</scope>
    <source>
        <strain evidence="5 6">RF-744-FAT-4</strain>
    </source>
</reference>
<evidence type="ECO:0000313" key="5">
    <source>
        <dbReference type="EMBL" id="MSS19706.1"/>
    </source>
</evidence>
<dbReference type="Proteomes" id="UP000461754">
    <property type="component" value="Unassembled WGS sequence"/>
</dbReference>
<dbReference type="Pfam" id="PF13240">
    <property type="entry name" value="Zn_Ribbon_1"/>
    <property type="match status" value="1"/>
</dbReference>
<sequence length="448" mass="48670">MEIKNMKCRKCGAQLGPEMKYCPRCGQPVQPEQKTQPQRRKEGMPPKPVGTRVASGRLKTTLVIVVLVLIAGGVGAAALLFQNHQYQSAIDIGNRNLDQKAYTAAQTSFKEAVKMNNRRVEGYEGLAAAALAKGQPEAADRYLEQAKQRKETDYGKALQAKSAAVQNKDSEAKTLLTEVSIAANIDRRTAVAGGQAAKKIGELRLGEQIVKHGIKAAKSKSDLKRLYRELIDLYISEGRSNSTVSKLIDQAAQATGDTDMLKLKKQLLVSRPSFASNPGSYSIGFKLAIKSGHKTDTLYYTTDGTAPTKKSNVYTAAIELPPGTTTIRVVAYNASGRKGTVLNGVYTVSALAAPKAQDWQDTKIQDMDGISFSWNAVDGADGYEVAITKTKDDDTEAVRPVNWNDTTTSVAVYVNDSGCTVKGKVRAYIKIGGKRYYSDWSNEISRDL</sequence>
<dbReference type="Pfam" id="PF13290">
    <property type="entry name" value="CHB_HEX_C_1"/>
    <property type="match status" value="1"/>
</dbReference>
<dbReference type="Gene3D" id="2.60.40.10">
    <property type="entry name" value="Immunoglobulins"/>
    <property type="match status" value="1"/>
</dbReference>
<dbReference type="Gene3D" id="1.25.40.10">
    <property type="entry name" value="Tetratricopeptide repeat domain"/>
    <property type="match status" value="1"/>
</dbReference>
<evidence type="ECO:0000313" key="6">
    <source>
        <dbReference type="Proteomes" id="UP000461754"/>
    </source>
</evidence>
<dbReference type="InterPro" id="IPR026870">
    <property type="entry name" value="Zinc_ribbon_dom"/>
</dbReference>
<keyword evidence="2" id="KW-0812">Transmembrane</keyword>
<evidence type="ECO:0000256" key="2">
    <source>
        <dbReference type="SAM" id="Phobius"/>
    </source>
</evidence>
<dbReference type="SUPFAM" id="SSF48452">
    <property type="entry name" value="TPR-like"/>
    <property type="match status" value="1"/>
</dbReference>
<feature type="transmembrane region" description="Helical" evidence="2">
    <location>
        <begin position="62"/>
        <end position="81"/>
    </location>
</feature>